<feature type="compositionally biased region" description="Polar residues" evidence="1">
    <location>
        <begin position="377"/>
        <end position="388"/>
    </location>
</feature>
<accession>A0A316YX29</accession>
<feature type="compositionally biased region" description="Low complexity" evidence="1">
    <location>
        <begin position="129"/>
        <end position="146"/>
    </location>
</feature>
<keyword evidence="2" id="KW-0472">Membrane</keyword>
<name>A0A316YX29_9BASI</name>
<dbReference type="RefSeq" id="XP_025380860.1">
    <property type="nucleotide sequence ID" value="XM_025520590.1"/>
</dbReference>
<dbReference type="AlphaFoldDB" id="A0A316YX29"/>
<feature type="compositionally biased region" description="Low complexity" evidence="1">
    <location>
        <begin position="395"/>
        <end position="407"/>
    </location>
</feature>
<feature type="region of interest" description="Disordered" evidence="1">
    <location>
        <begin position="64"/>
        <end position="92"/>
    </location>
</feature>
<dbReference type="InParanoid" id="A0A316YX29"/>
<protein>
    <submittedName>
        <fullName evidence="3">Uncharacterized protein</fullName>
    </submittedName>
</protein>
<feature type="compositionally biased region" description="Polar residues" evidence="1">
    <location>
        <begin position="451"/>
        <end position="461"/>
    </location>
</feature>
<keyword evidence="2" id="KW-0812">Transmembrane</keyword>
<evidence type="ECO:0000313" key="3">
    <source>
        <dbReference type="EMBL" id="PWN93662.1"/>
    </source>
</evidence>
<feature type="compositionally biased region" description="Low complexity" evidence="1">
    <location>
        <begin position="78"/>
        <end position="92"/>
    </location>
</feature>
<feature type="region of interest" description="Disordered" evidence="1">
    <location>
        <begin position="129"/>
        <end position="150"/>
    </location>
</feature>
<dbReference type="Gene3D" id="1.20.5.510">
    <property type="entry name" value="Single helix bin"/>
    <property type="match status" value="1"/>
</dbReference>
<gene>
    <name evidence="3" type="ORF">FA10DRAFT_264287</name>
</gene>
<feature type="region of interest" description="Disordered" evidence="1">
    <location>
        <begin position="188"/>
        <end position="501"/>
    </location>
</feature>
<reference evidence="3 4" key="1">
    <citation type="journal article" date="2018" name="Mol. Biol. Evol.">
        <title>Broad Genomic Sampling Reveals a Smut Pathogenic Ancestry of the Fungal Clade Ustilaginomycotina.</title>
        <authorList>
            <person name="Kijpornyongpan T."/>
            <person name="Mondo S.J."/>
            <person name="Barry K."/>
            <person name="Sandor L."/>
            <person name="Lee J."/>
            <person name="Lipzen A."/>
            <person name="Pangilinan J."/>
            <person name="LaButti K."/>
            <person name="Hainaut M."/>
            <person name="Henrissat B."/>
            <person name="Grigoriev I.V."/>
            <person name="Spatafora J.W."/>
            <person name="Aime M.C."/>
        </authorList>
    </citation>
    <scope>NUCLEOTIDE SEQUENCE [LARGE SCALE GENOMIC DNA]</scope>
    <source>
        <strain evidence="3 4">MCA 4198</strain>
    </source>
</reference>
<proteinExistence type="predicted"/>
<feature type="compositionally biased region" description="Low complexity" evidence="1">
    <location>
        <begin position="266"/>
        <end position="290"/>
    </location>
</feature>
<evidence type="ECO:0000313" key="4">
    <source>
        <dbReference type="Proteomes" id="UP000245768"/>
    </source>
</evidence>
<dbReference type="EMBL" id="KZ819634">
    <property type="protein sequence ID" value="PWN93662.1"/>
    <property type="molecule type" value="Genomic_DNA"/>
</dbReference>
<evidence type="ECO:0000256" key="2">
    <source>
        <dbReference type="SAM" id="Phobius"/>
    </source>
</evidence>
<organism evidence="3 4">
    <name type="scientific">Acaromyces ingoldii</name>
    <dbReference type="NCBI Taxonomy" id="215250"/>
    <lineage>
        <taxon>Eukaryota</taxon>
        <taxon>Fungi</taxon>
        <taxon>Dikarya</taxon>
        <taxon>Basidiomycota</taxon>
        <taxon>Ustilaginomycotina</taxon>
        <taxon>Exobasidiomycetes</taxon>
        <taxon>Exobasidiales</taxon>
        <taxon>Cryptobasidiaceae</taxon>
        <taxon>Acaromyces</taxon>
    </lineage>
</organism>
<keyword evidence="2" id="KW-1133">Transmembrane helix</keyword>
<feature type="compositionally biased region" description="Polar residues" evidence="1">
    <location>
        <begin position="358"/>
        <end position="370"/>
    </location>
</feature>
<dbReference type="Proteomes" id="UP000245768">
    <property type="component" value="Unassembled WGS sequence"/>
</dbReference>
<sequence>MSSSCSSQATATFFSTSTGFVTGTSVTTEYTTVSAASGLLGGVQSSVRTVTTTSTTTELVPTSTAYQTQCTTEQNGGSTSPTSTPTSAATSTAQTSLSTISASQNANGESVAPSVVVVTVGGGNQTAYATVTPSSTPTSTSSASNSGSGGGTNTGAIAGGVVGGVVGLVLLALLGWFLLRKSRRDSRNLDDFFKDPTYGRRTGGNDEDDGRPAGGAMAADDPYDTAPPQSEYGGGGGMSEYGGRRASNQLQFHNFNEQPGNGGGAPPHWNAAAKSAAPAGAAAAASLASPTTTERAPGNAGWGAHGLRDSQGQGVLGRAGSATSQRSQPELIKASSRPASMAGGPPTSRPNSPPAMVRNSSSSPMTSPRRQTVEIGATSSAPNTFSRGSTRHHSLNGASAGSNVASSPDRPQSISGIERRQSPPLSAADYPPSRYSHLDSMWRTPEEAAAKSNQSTPTSLGPATPANGAAGILAPPPITLDQEPHKQLEQASLVTDDDDDEAQHWLKPETAASAAAIEAYHKTMVQTMSQKRLPSKTAKQFEDEDEAHGIALANKLWGNEARRLVLTNAQPVATP</sequence>
<feature type="compositionally biased region" description="Basic and acidic residues" evidence="1">
    <location>
        <begin position="188"/>
        <end position="198"/>
    </location>
</feature>
<feature type="transmembrane region" description="Helical" evidence="2">
    <location>
        <begin position="156"/>
        <end position="179"/>
    </location>
</feature>
<feature type="compositionally biased region" description="Polar residues" evidence="1">
    <location>
        <begin position="246"/>
        <end position="259"/>
    </location>
</feature>
<keyword evidence="4" id="KW-1185">Reference proteome</keyword>
<evidence type="ECO:0000256" key="1">
    <source>
        <dbReference type="SAM" id="MobiDB-lite"/>
    </source>
</evidence>
<feature type="compositionally biased region" description="Polar residues" evidence="1">
    <location>
        <begin position="65"/>
        <end position="77"/>
    </location>
</feature>
<dbReference type="GeneID" id="37042506"/>